<keyword evidence="3" id="KW-1185">Reference proteome</keyword>
<dbReference type="EMBL" id="JAVREO010000020">
    <property type="protein sequence ID" value="MDT0269881.1"/>
    <property type="molecule type" value="Genomic_DNA"/>
</dbReference>
<accession>A0ABU2JY00</accession>
<organism evidence="2 3">
    <name type="scientific">Streptomyces chisholmiae</name>
    <dbReference type="NCBI Taxonomy" id="3075540"/>
    <lineage>
        <taxon>Bacteria</taxon>
        <taxon>Bacillati</taxon>
        <taxon>Actinomycetota</taxon>
        <taxon>Actinomycetes</taxon>
        <taxon>Kitasatosporales</taxon>
        <taxon>Streptomycetaceae</taxon>
        <taxon>Streptomyces</taxon>
    </lineage>
</organism>
<gene>
    <name evidence="2" type="ORF">RM844_26720</name>
</gene>
<feature type="region of interest" description="Disordered" evidence="1">
    <location>
        <begin position="87"/>
        <end position="106"/>
    </location>
</feature>
<evidence type="ECO:0000256" key="1">
    <source>
        <dbReference type="SAM" id="MobiDB-lite"/>
    </source>
</evidence>
<evidence type="ECO:0000313" key="3">
    <source>
        <dbReference type="Proteomes" id="UP001183410"/>
    </source>
</evidence>
<name>A0ABU2JY00_9ACTN</name>
<dbReference type="Proteomes" id="UP001183410">
    <property type="component" value="Unassembled WGS sequence"/>
</dbReference>
<protein>
    <submittedName>
        <fullName evidence="2">Uncharacterized protein</fullName>
    </submittedName>
</protein>
<dbReference type="RefSeq" id="WP_311669962.1">
    <property type="nucleotide sequence ID" value="NZ_JAVREO010000020.1"/>
</dbReference>
<feature type="region of interest" description="Disordered" evidence="1">
    <location>
        <begin position="1"/>
        <end position="53"/>
    </location>
</feature>
<proteinExistence type="predicted"/>
<sequence>MAPGAVDSGDEAGAGPASPGPPGGAVAAPPAEEADGPRPLGVGTRPTGHGPVDAALARLPDVDQLGVGGHLAVYEDVHDGLRRTLAALDQPAGPPTPGAGPHPTRS</sequence>
<evidence type="ECO:0000313" key="2">
    <source>
        <dbReference type="EMBL" id="MDT0269881.1"/>
    </source>
</evidence>
<reference evidence="3" key="1">
    <citation type="submission" date="2023-07" db="EMBL/GenBank/DDBJ databases">
        <title>30 novel species of actinomycetes from the DSMZ collection.</title>
        <authorList>
            <person name="Nouioui I."/>
        </authorList>
    </citation>
    <scope>NUCLEOTIDE SEQUENCE [LARGE SCALE GENOMIC DNA]</scope>
    <source>
        <strain evidence="3">DSM 44915</strain>
    </source>
</reference>
<comment type="caution">
    <text evidence="2">The sequence shown here is derived from an EMBL/GenBank/DDBJ whole genome shotgun (WGS) entry which is preliminary data.</text>
</comment>